<gene>
    <name evidence="1" type="ORF">CLV57_0152</name>
</gene>
<protein>
    <submittedName>
        <fullName evidence="1">Uncharacterized protein</fullName>
    </submittedName>
</protein>
<evidence type="ECO:0000313" key="2">
    <source>
        <dbReference type="Proteomes" id="UP000242687"/>
    </source>
</evidence>
<comment type="caution">
    <text evidence="1">The sequence shown here is derived from an EMBL/GenBank/DDBJ whole genome shotgun (WGS) entry which is preliminary data.</text>
</comment>
<dbReference type="AlphaFoldDB" id="A0A2H9VQT5"/>
<evidence type="ECO:0000313" key="1">
    <source>
        <dbReference type="EMBL" id="PJJ83174.1"/>
    </source>
</evidence>
<sequence length="272" mass="29911">MQALKHMDDAVKITRPKVRVRAFRAIDEPETCMAFVQGHADVLTSIGIKKVTSSKHEWTANPAVFVIVVEALDGSRVFGGARVHVAGGTEYLPIEQAISKLDPTINELVWQYAQTGSGEICGLWNSKDMAGYGLGTPILIRSGIAIASQLGIQTLFALCAPYTVQPVVNCGMELVDKVGNKGTFYYPKLDLIATAMVLNDLLELSKANADARGEILKMRADPDGFKLVDYKKDIDIDFKLKVPNLDKWNLNEIIDSAYQLFLESQSKKAVTY</sequence>
<organism evidence="1 2">
    <name type="scientific">Mucilaginibacter auburnensis</name>
    <dbReference type="NCBI Taxonomy" id="1457233"/>
    <lineage>
        <taxon>Bacteria</taxon>
        <taxon>Pseudomonadati</taxon>
        <taxon>Bacteroidota</taxon>
        <taxon>Sphingobacteriia</taxon>
        <taxon>Sphingobacteriales</taxon>
        <taxon>Sphingobacteriaceae</taxon>
        <taxon>Mucilaginibacter</taxon>
    </lineage>
</organism>
<reference evidence="1 2" key="1">
    <citation type="submission" date="2017-11" db="EMBL/GenBank/DDBJ databases">
        <title>Genomic Encyclopedia of Archaeal and Bacterial Type Strains, Phase II (KMG-II): From Individual Species to Whole Genera.</title>
        <authorList>
            <person name="Goeker M."/>
        </authorList>
    </citation>
    <scope>NUCLEOTIDE SEQUENCE [LARGE SCALE GENOMIC DNA]</scope>
    <source>
        <strain evidence="1 2">DSM 28175</strain>
    </source>
</reference>
<dbReference type="Proteomes" id="UP000242687">
    <property type="component" value="Unassembled WGS sequence"/>
</dbReference>
<keyword evidence="2" id="KW-1185">Reference proteome</keyword>
<proteinExistence type="predicted"/>
<accession>A0A2H9VQT5</accession>
<dbReference type="EMBL" id="PGFJ01000001">
    <property type="protein sequence ID" value="PJJ83174.1"/>
    <property type="molecule type" value="Genomic_DNA"/>
</dbReference>
<name>A0A2H9VQT5_9SPHI</name>